<evidence type="ECO:0000313" key="3">
    <source>
        <dbReference type="Proteomes" id="UP000547674"/>
    </source>
</evidence>
<dbReference type="EMBL" id="JABDJR010000310">
    <property type="protein sequence ID" value="NNF06659.1"/>
    <property type="molecule type" value="Genomic_DNA"/>
</dbReference>
<gene>
    <name evidence="2" type="ORF">HKN21_07855</name>
</gene>
<feature type="chain" id="PRO_5031442485" evidence="1">
    <location>
        <begin position="22"/>
        <end position="60"/>
    </location>
</feature>
<dbReference type="InterPro" id="IPR036249">
    <property type="entry name" value="Thioredoxin-like_sf"/>
</dbReference>
<name>A0A7Y2E7I4_UNCEI</name>
<evidence type="ECO:0000256" key="1">
    <source>
        <dbReference type="SAM" id="SignalP"/>
    </source>
</evidence>
<dbReference type="Proteomes" id="UP000547674">
    <property type="component" value="Unassembled WGS sequence"/>
</dbReference>
<organism evidence="2 3">
    <name type="scientific">Eiseniibacteriota bacterium</name>
    <dbReference type="NCBI Taxonomy" id="2212470"/>
    <lineage>
        <taxon>Bacteria</taxon>
        <taxon>Candidatus Eiseniibacteriota</taxon>
    </lineage>
</organism>
<accession>A0A7Y2E7I4</accession>
<comment type="caution">
    <text evidence="2">The sequence shown here is derived from an EMBL/GenBank/DDBJ whole genome shotgun (WGS) entry which is preliminary data.</text>
</comment>
<sequence length="60" mass="6586">MKRMMTALLVLALWAPSAAQAIRLGDAAPDFLLPDVVTDTPVAMSDYLGKVTVVIFWAHW</sequence>
<reference evidence="2 3" key="1">
    <citation type="submission" date="2020-03" db="EMBL/GenBank/DDBJ databases">
        <title>Metabolic flexibility allows generalist bacteria to become dominant in a frequently disturbed ecosystem.</title>
        <authorList>
            <person name="Chen Y.-J."/>
            <person name="Leung P.M."/>
            <person name="Bay S.K."/>
            <person name="Hugenholtz P."/>
            <person name="Kessler A.J."/>
            <person name="Shelley G."/>
            <person name="Waite D.W."/>
            <person name="Cook P.L."/>
            <person name="Greening C."/>
        </authorList>
    </citation>
    <scope>NUCLEOTIDE SEQUENCE [LARGE SCALE GENOMIC DNA]</scope>
    <source>
        <strain evidence="2">SS_bin_28</strain>
    </source>
</reference>
<dbReference type="AlphaFoldDB" id="A0A7Y2E7I4"/>
<evidence type="ECO:0000313" key="2">
    <source>
        <dbReference type="EMBL" id="NNF06659.1"/>
    </source>
</evidence>
<keyword evidence="1" id="KW-0732">Signal</keyword>
<dbReference type="Gene3D" id="3.40.30.10">
    <property type="entry name" value="Glutaredoxin"/>
    <property type="match status" value="1"/>
</dbReference>
<feature type="signal peptide" evidence="1">
    <location>
        <begin position="1"/>
        <end position="21"/>
    </location>
</feature>
<dbReference type="SUPFAM" id="SSF52833">
    <property type="entry name" value="Thioredoxin-like"/>
    <property type="match status" value="1"/>
</dbReference>
<protein>
    <submittedName>
        <fullName evidence="2">Redoxin domain-containing protein</fullName>
    </submittedName>
</protein>
<proteinExistence type="predicted"/>